<protein>
    <submittedName>
        <fullName evidence="1">Uncharacterized protein</fullName>
    </submittedName>
</protein>
<evidence type="ECO:0000313" key="1">
    <source>
        <dbReference type="EMBL" id="KHG26635.1"/>
    </source>
</evidence>
<dbReference type="AlphaFoldDB" id="A0A0B0PNS0"/>
<accession>A0A0B0PNS0</accession>
<reference evidence="2" key="1">
    <citation type="submission" date="2014-09" db="EMBL/GenBank/DDBJ databases">
        <authorList>
            <person name="Mudge J."/>
            <person name="Ramaraj T."/>
            <person name="Lindquist I.E."/>
            <person name="Bharti A.K."/>
            <person name="Sundararajan A."/>
            <person name="Cameron C.T."/>
            <person name="Woodward J.E."/>
            <person name="May G.D."/>
            <person name="Brubaker C."/>
            <person name="Broadhvest J."/>
            <person name="Wilkins T.A."/>
        </authorList>
    </citation>
    <scope>NUCLEOTIDE SEQUENCE</scope>
    <source>
        <strain evidence="2">cv. AKA8401</strain>
    </source>
</reference>
<dbReference type="Proteomes" id="UP000032142">
    <property type="component" value="Unassembled WGS sequence"/>
</dbReference>
<sequence>MVAECVSVDNRWLSLWFNYYKLIYKWLVIGEIM</sequence>
<name>A0A0B0PNS0_GOSAR</name>
<dbReference type="EMBL" id="KN437672">
    <property type="protein sequence ID" value="KHG26635.1"/>
    <property type="molecule type" value="Genomic_DNA"/>
</dbReference>
<proteinExistence type="predicted"/>
<gene>
    <name evidence="1" type="ORF">F383_33681</name>
</gene>
<keyword evidence="2" id="KW-1185">Reference proteome</keyword>
<evidence type="ECO:0000313" key="2">
    <source>
        <dbReference type="Proteomes" id="UP000032142"/>
    </source>
</evidence>
<organism evidence="1 2">
    <name type="scientific">Gossypium arboreum</name>
    <name type="common">Tree cotton</name>
    <name type="synonym">Gossypium nanking</name>
    <dbReference type="NCBI Taxonomy" id="29729"/>
    <lineage>
        <taxon>Eukaryota</taxon>
        <taxon>Viridiplantae</taxon>
        <taxon>Streptophyta</taxon>
        <taxon>Embryophyta</taxon>
        <taxon>Tracheophyta</taxon>
        <taxon>Spermatophyta</taxon>
        <taxon>Magnoliopsida</taxon>
        <taxon>eudicotyledons</taxon>
        <taxon>Gunneridae</taxon>
        <taxon>Pentapetalae</taxon>
        <taxon>rosids</taxon>
        <taxon>malvids</taxon>
        <taxon>Malvales</taxon>
        <taxon>Malvaceae</taxon>
        <taxon>Malvoideae</taxon>
        <taxon>Gossypium</taxon>
    </lineage>
</organism>